<feature type="active site" evidence="10">
    <location>
        <position position="283"/>
    </location>
</feature>
<evidence type="ECO:0000313" key="16">
    <source>
        <dbReference type="WBParaSite" id="HDID_0000779501-mRNA-1"/>
    </source>
</evidence>
<evidence type="ECO:0000256" key="1">
    <source>
        <dbReference type="ARBA" id="ARBA00001913"/>
    </source>
</evidence>
<dbReference type="GO" id="GO:0005975">
    <property type="term" value="P:carbohydrate metabolic process"/>
    <property type="evidence" value="ECO:0007669"/>
    <property type="project" value="InterPro"/>
</dbReference>
<accession>A0A158QER0</accession>
<evidence type="ECO:0000256" key="10">
    <source>
        <dbReference type="PIRSR" id="PIRSR601382-1"/>
    </source>
</evidence>
<dbReference type="InterPro" id="IPR050749">
    <property type="entry name" value="Glycosyl_Hydrolase_47"/>
</dbReference>
<dbReference type="PRINTS" id="PR00747">
    <property type="entry name" value="GLYHDRLASE47"/>
</dbReference>
<evidence type="ECO:0000313" key="14">
    <source>
        <dbReference type="EMBL" id="VDL60111.1"/>
    </source>
</evidence>
<evidence type="ECO:0000256" key="6">
    <source>
        <dbReference type="ARBA" id="ARBA00022837"/>
    </source>
</evidence>
<dbReference type="InterPro" id="IPR001382">
    <property type="entry name" value="Glyco_hydro_47"/>
</dbReference>
<feature type="active site" evidence="10">
    <location>
        <position position="418"/>
    </location>
</feature>
<dbReference type="PANTHER" id="PTHR11742">
    <property type="entry name" value="MANNOSYL-OLIGOSACCHARIDE ALPHA-1,2-MANNOSIDASE-RELATED"/>
    <property type="match status" value="1"/>
</dbReference>
<gene>
    <name evidence="14" type="ORF">HDID_LOCUS7793</name>
</gene>
<reference evidence="14 15" key="2">
    <citation type="submission" date="2018-11" db="EMBL/GenBank/DDBJ databases">
        <authorList>
            <consortium name="Pathogen Informatics"/>
        </authorList>
    </citation>
    <scope>NUCLEOTIDE SEQUENCE [LARGE SCALE GENOMIC DNA]</scope>
</reference>
<evidence type="ECO:0000256" key="13">
    <source>
        <dbReference type="RuleBase" id="RU361193"/>
    </source>
</evidence>
<proteinExistence type="inferred from homology"/>
<dbReference type="OrthoDB" id="8118055at2759"/>
<reference evidence="16" key="1">
    <citation type="submission" date="2016-04" db="UniProtKB">
        <authorList>
            <consortium name="WormBaseParasite"/>
        </authorList>
    </citation>
    <scope>IDENTIFICATION</scope>
</reference>
<evidence type="ECO:0000256" key="8">
    <source>
        <dbReference type="ARBA" id="ARBA00047669"/>
    </source>
</evidence>
<dbReference type="GO" id="GO:0005509">
    <property type="term" value="F:calcium ion binding"/>
    <property type="evidence" value="ECO:0007669"/>
    <property type="project" value="InterPro"/>
</dbReference>
<dbReference type="EMBL" id="UYSG01010980">
    <property type="protein sequence ID" value="VDL60111.1"/>
    <property type="molecule type" value="Genomic_DNA"/>
</dbReference>
<keyword evidence="6 11" id="KW-0106">Calcium</keyword>
<keyword evidence="13" id="KW-0326">Glycosidase</keyword>
<dbReference type="GO" id="GO:0004571">
    <property type="term" value="F:mannosyl-oligosaccharide 1,2-alpha-mannosidase activity"/>
    <property type="evidence" value="ECO:0007669"/>
    <property type="project" value="UniProtKB-EC"/>
</dbReference>
<feature type="binding site" evidence="11">
    <location>
        <position position="507"/>
    </location>
    <ligand>
        <name>Ca(2+)</name>
        <dbReference type="ChEBI" id="CHEBI:29108"/>
    </ligand>
</feature>
<comment type="pathway">
    <text evidence="2">Protein modification; protein glycosylation.</text>
</comment>
<comment type="catalytic activity">
    <reaction evidence="8">
        <text>N(4)-(alpha-D-Man-(1-&gt;2)-alpha-D-Man-(1-&gt;2)-alpha-D-Man-(1-&gt;3)-[alpha-D-Man-(1-&gt;3)-[alpha-D-Man-(1-&gt;2)-alpha-D-Man-(1-&gt;6)]-alpha-D-Man-(1-&gt;6)]-beta-D-Man-(1-&gt;4)-beta-D-GlcNAc-(1-&gt;4)-beta-D-GlcNAc)-L-asparaginyl-[protein] (N-glucan mannose isomer 8A1,2,3B1,3) + 3 H2O = N(4)-(alpha-D-Man-(1-&gt;3)-[alpha-D-Man-(1-&gt;3)-[alpha-D-Man-(1-&gt;6)]-alpha-D-Man-(1-&gt;6)]-beta-D-Man-(1-&gt;4)-beta-D-GlcNAc-(1-&gt;4)-beta-D-GlcNAc)-L-asparaginyl-[protein] (N-glucan mannose isomer 5A1,2) + 3 beta-D-mannose</text>
        <dbReference type="Rhea" id="RHEA:56028"/>
        <dbReference type="Rhea" id="RHEA-COMP:14358"/>
        <dbReference type="Rhea" id="RHEA-COMP:14367"/>
        <dbReference type="ChEBI" id="CHEBI:15377"/>
        <dbReference type="ChEBI" id="CHEBI:28563"/>
        <dbReference type="ChEBI" id="CHEBI:59087"/>
        <dbReference type="ChEBI" id="CHEBI:60628"/>
        <dbReference type="EC" id="3.2.1.113"/>
    </reaction>
</comment>
<evidence type="ECO:0000256" key="9">
    <source>
        <dbReference type="ARBA" id="ARBA00048605"/>
    </source>
</evidence>
<dbReference type="InterPro" id="IPR036026">
    <property type="entry name" value="Seven-hairpin_glycosidases"/>
</dbReference>
<dbReference type="GO" id="GO:0016020">
    <property type="term" value="C:membrane"/>
    <property type="evidence" value="ECO:0007669"/>
    <property type="project" value="InterPro"/>
</dbReference>
<dbReference type="EC" id="3.2.1.-" evidence="13"/>
<keyword evidence="7 12" id="KW-1015">Disulfide bond</keyword>
<evidence type="ECO:0000256" key="7">
    <source>
        <dbReference type="ARBA" id="ARBA00023157"/>
    </source>
</evidence>
<evidence type="ECO:0000256" key="4">
    <source>
        <dbReference type="ARBA" id="ARBA00022723"/>
    </source>
</evidence>
<comment type="catalytic activity">
    <reaction evidence="9">
        <text>N(4)-(alpha-D-Man-(1-&gt;2)-alpha-D-Man-(1-&gt;2)-alpha-D-Man-(1-&gt;3)-[alpha-D-Man-(1-&gt;2)-alpha-D-Man-(1-&gt;3)-[alpha-D-Man-(1-&gt;2)-alpha-D-Man-(1-&gt;6)]-alpha-D-Man-(1-&gt;6)]-beta-D-Man-(1-&gt;4)-beta-D-GlcNAc-(1-&gt;4)-beta-D-GlcNAc)-L-asparaginyl-[protein] (N-glucan mannose isomer 9A1,2,3B1,2,3) + 4 H2O = N(4)-(alpha-D-Man-(1-&gt;3)-[alpha-D-Man-(1-&gt;3)-[alpha-D-Man-(1-&gt;6)]-alpha-D-Man-(1-&gt;6)]-beta-D-Man-(1-&gt;4)-beta-D-GlcNAc-(1-&gt;4)-beta-D-GlcNAc)-L-asparaginyl-[protein] (N-glucan mannose isomer 5A1,2) + 4 beta-D-mannose</text>
        <dbReference type="Rhea" id="RHEA:56008"/>
        <dbReference type="Rhea" id="RHEA-COMP:14356"/>
        <dbReference type="Rhea" id="RHEA-COMP:14367"/>
        <dbReference type="ChEBI" id="CHEBI:15377"/>
        <dbReference type="ChEBI" id="CHEBI:28563"/>
        <dbReference type="ChEBI" id="CHEBI:59087"/>
        <dbReference type="ChEBI" id="CHEBI:139493"/>
        <dbReference type="EC" id="3.2.1.113"/>
    </reaction>
</comment>
<protein>
    <recommendedName>
        <fullName evidence="13">alpha-1,2-Mannosidase</fullName>
        <ecNumber evidence="13">3.2.1.-</ecNumber>
    </recommendedName>
</protein>
<dbReference type="PANTHER" id="PTHR11742:SF55">
    <property type="entry name" value="ENDOPLASMIC RETICULUM MANNOSYL-OLIGOSACCHARIDE 1,2-ALPHA-MANNOSIDASE"/>
    <property type="match status" value="1"/>
</dbReference>
<name>A0A158QER0_HYMDI</name>
<feature type="active site" description="Proton donor" evidence="10">
    <location>
        <position position="151"/>
    </location>
</feature>
<dbReference type="InterPro" id="IPR012341">
    <property type="entry name" value="6hp_glycosidase-like_sf"/>
</dbReference>
<dbReference type="AlphaFoldDB" id="A0A158QER0"/>
<evidence type="ECO:0000256" key="12">
    <source>
        <dbReference type="PIRSR" id="PIRSR601382-3"/>
    </source>
</evidence>
<feature type="disulfide bond" evidence="12">
    <location>
        <begin position="347"/>
        <end position="376"/>
    </location>
</feature>
<dbReference type="GO" id="GO:0005783">
    <property type="term" value="C:endoplasmic reticulum"/>
    <property type="evidence" value="ECO:0007669"/>
    <property type="project" value="TreeGrafter"/>
</dbReference>
<dbReference type="WBParaSite" id="HDID_0000779501-mRNA-1">
    <property type="protein sequence ID" value="HDID_0000779501-mRNA-1"/>
    <property type="gene ID" value="HDID_0000779501"/>
</dbReference>
<evidence type="ECO:0000256" key="2">
    <source>
        <dbReference type="ARBA" id="ARBA00004922"/>
    </source>
</evidence>
<comment type="cofactor">
    <cofactor evidence="1 11">
        <name>Ca(2+)</name>
        <dbReference type="ChEBI" id="CHEBI:29108"/>
    </cofactor>
</comment>
<organism evidence="16">
    <name type="scientific">Hymenolepis diminuta</name>
    <name type="common">Rat tapeworm</name>
    <dbReference type="NCBI Taxonomy" id="6216"/>
    <lineage>
        <taxon>Eukaryota</taxon>
        <taxon>Metazoa</taxon>
        <taxon>Spiralia</taxon>
        <taxon>Lophotrochozoa</taxon>
        <taxon>Platyhelminthes</taxon>
        <taxon>Cestoda</taxon>
        <taxon>Eucestoda</taxon>
        <taxon>Cyclophyllidea</taxon>
        <taxon>Hymenolepididae</taxon>
        <taxon>Hymenolepis</taxon>
    </lineage>
</organism>
<evidence type="ECO:0000256" key="5">
    <source>
        <dbReference type="ARBA" id="ARBA00022801"/>
    </source>
</evidence>
<dbReference type="Pfam" id="PF01532">
    <property type="entry name" value="Glyco_hydro_47"/>
    <property type="match status" value="1"/>
</dbReference>
<evidence type="ECO:0000256" key="11">
    <source>
        <dbReference type="PIRSR" id="PIRSR601382-2"/>
    </source>
</evidence>
<comment type="similarity">
    <text evidence="3 13">Belongs to the glycosyl hydrolase 47 family.</text>
</comment>
<dbReference type="Gene3D" id="1.50.10.10">
    <property type="match status" value="1"/>
</dbReference>
<dbReference type="SUPFAM" id="SSF48225">
    <property type="entry name" value="Seven-hairpin glycosidases"/>
    <property type="match status" value="1"/>
</dbReference>
<sequence length="529" mass="60488">MCRFRIKKLFGSPRRISIFLFVLVLLGIQGYISIKSGSVLFLDAPRCTPKVDRNLTFGINLPVDNRPPIITELASAMRHSWKAYTNYAWGMDEVKVISRVGTHWMDASLTMIDSLDTLWIFNMTEEFNRCRDWITTQVNFDVDRDNSNVFESTIRLLGGLLSAFHLSGENVFLEKAKLIGSKLIVAFNSPSGLPYTNINFQTLHASLPSNGRIVALSEVATLQLEFNELAMLLQNASIARPAANVYRILDKVNKLSGLISSDLNMYRPEYSLPSTITLGARGDSYYEYLLKVWIQTGKKSDWLRNEYLTAVNGMREKLIRKSVPNGLTFVGELHGSRFSTKMDHLVCFLPATLAYGYLHGMPADHLELAMNLAETCFHMYNDTKTGLSPEIVHFNLANSDKSDFYIMRLDSFNLLRPEAIESFFYLYQITKNPKYQEWGKQIFRAFNTYSRVEPAGYAPLLNVQSEVPSYKDKMESFWIAETLKYFLLLFDDSLATKYDLRKWVFNSEAHPFPLHSSGTISVIQDLYNF</sequence>
<evidence type="ECO:0000256" key="3">
    <source>
        <dbReference type="ARBA" id="ARBA00007658"/>
    </source>
</evidence>
<dbReference type="STRING" id="6216.A0A158QER0"/>
<keyword evidence="5 13" id="KW-0378">Hydrolase</keyword>
<dbReference type="Proteomes" id="UP000274504">
    <property type="component" value="Unassembled WGS sequence"/>
</dbReference>
<feature type="active site" description="Proton donor" evidence="10">
    <location>
        <position position="390"/>
    </location>
</feature>
<keyword evidence="4 11" id="KW-0479">Metal-binding</keyword>
<evidence type="ECO:0000313" key="15">
    <source>
        <dbReference type="Proteomes" id="UP000274504"/>
    </source>
</evidence>